<feature type="transmembrane region" description="Helical" evidence="1">
    <location>
        <begin position="6"/>
        <end position="28"/>
    </location>
</feature>
<dbReference type="RefSeq" id="WP_163889146.1">
    <property type="nucleotide sequence ID" value="NZ_JAAFYS010000001.1"/>
</dbReference>
<organism evidence="2 3">
    <name type="scientific">Pseudoroseicyclus tamaricis</name>
    <dbReference type="NCBI Taxonomy" id="2705421"/>
    <lineage>
        <taxon>Bacteria</taxon>
        <taxon>Pseudomonadati</taxon>
        <taxon>Pseudomonadota</taxon>
        <taxon>Alphaproteobacteria</taxon>
        <taxon>Rhodobacterales</taxon>
        <taxon>Paracoccaceae</taxon>
        <taxon>Pseudoroseicyclus</taxon>
    </lineage>
</organism>
<gene>
    <name evidence="2" type="ORF">GZA08_01040</name>
</gene>
<name>A0A6B2JNP7_9RHOB</name>
<feature type="transmembrane region" description="Helical" evidence="1">
    <location>
        <begin position="66"/>
        <end position="84"/>
    </location>
</feature>
<evidence type="ECO:0000313" key="2">
    <source>
        <dbReference type="EMBL" id="NDU99554.1"/>
    </source>
</evidence>
<dbReference type="EMBL" id="JAAGAB010000001">
    <property type="protein sequence ID" value="NDU99554.1"/>
    <property type="molecule type" value="Genomic_DNA"/>
</dbReference>
<dbReference type="AlphaFoldDB" id="A0A6B2JNP7"/>
<evidence type="ECO:0000256" key="1">
    <source>
        <dbReference type="SAM" id="Phobius"/>
    </source>
</evidence>
<accession>A0A6B2JNP7</accession>
<proteinExistence type="predicted"/>
<dbReference type="Proteomes" id="UP000474757">
    <property type="component" value="Unassembled WGS sequence"/>
</dbReference>
<keyword evidence="1" id="KW-0812">Transmembrane</keyword>
<protein>
    <submittedName>
        <fullName evidence="2">Uncharacterized protein</fullName>
    </submittedName>
</protein>
<keyword evidence="1" id="KW-1133">Transmembrane helix</keyword>
<evidence type="ECO:0000313" key="3">
    <source>
        <dbReference type="Proteomes" id="UP000474757"/>
    </source>
</evidence>
<reference evidence="2 3" key="1">
    <citation type="submission" date="2020-02" db="EMBL/GenBank/DDBJ databases">
        <title>Pseudoroseicyclus tamarix, sp. nov., isolated from offshore sediment of a Tamarix chinensis forest.</title>
        <authorList>
            <person name="Gai Y."/>
        </authorList>
    </citation>
    <scope>NUCLEOTIDE SEQUENCE [LARGE SCALE GENOMIC DNA]</scope>
    <source>
        <strain evidence="2 3">CLL3-39</strain>
    </source>
</reference>
<keyword evidence="1" id="KW-0472">Membrane</keyword>
<comment type="caution">
    <text evidence="2">The sequence shown here is derived from an EMBL/GenBank/DDBJ whole genome shotgun (WGS) entry which is preliminary data.</text>
</comment>
<sequence>MSPAYTVLMILEGLAFLAWAATMFQAVFRIRSRAVAQTRHLWPGPSAIRPALSAWARDPAERGLKLRLLVLTILLFALIAAAGLTRAAGA</sequence>
<keyword evidence="3" id="KW-1185">Reference proteome</keyword>